<dbReference type="InterPro" id="IPR036736">
    <property type="entry name" value="ACP-like_sf"/>
</dbReference>
<dbReference type="SUPFAM" id="SSF56801">
    <property type="entry name" value="Acetyl-CoA synthetase-like"/>
    <property type="match status" value="1"/>
</dbReference>
<proteinExistence type="predicted"/>
<dbReference type="Proteomes" id="UP000030653">
    <property type="component" value="Unassembled WGS sequence"/>
</dbReference>
<dbReference type="InterPro" id="IPR000873">
    <property type="entry name" value="AMP-dep_synth/lig_dom"/>
</dbReference>
<evidence type="ECO:0000256" key="1">
    <source>
        <dbReference type="ARBA" id="ARBA00022450"/>
    </source>
</evidence>
<sequence length="1109" mass="122158">MAGNSFDESPPSTIKAVLNTCVLPPLDGSIPFPQFVDYHLEKSHNHPFFELVGTGNDADETITWGEAARATLRLTAKLRKQVHVTEEQRKAGVIIAILANTDSLVYSTIVMAIMRAGFMVFPLSTRNSVPALEHLLQKTSSLYMFGSLPSQGTPATALQETTATYTDLYPRLSTNPALPYDALQDAVRTPDLPPVQSFPEYSYVDQYSPLVYLHSSGSTTFPKPIPMNHRFWMSVCRTMMQGGFETMGTRWGLMSLPVFHGMGIFLIIVSAAAHGTISVLFKPSSIPSIPSPEKVLECCIRGKVDYLFTVPSFCVAWSHNEESVKYLATLKGVIAGGGPLVPEIGDRLVQSGVNVSIVYGTTEVGLIFPINIIKDDQADWNYGQIYTSMRVNLIPEGDNIVRVVVLDSDAHPIAFCNQPEIKAFDTNDLLEQHPKRKNLCADDQIMMSNGEKTNPGPMENIIGGDPNVRSCMTFGRGRTQVGIAIEPAQPIDTSNEEEVAKFRNLIWVSVEKANKLAPQHSRIFKEFILIIDPRKKTFLRTPKGSLSRNASLKLFAEEIEGLYSVAEQPTKAEWAKPPNAWDESAIHEFVSRVVNAVIGQKRQPPSSIAESHDLFEQGCDSLQATYVRAAITNALRHASKSSGKSNIAATSVPHNLVYKFPTVKSLVAYLTKAITSTEGDDLPQMNDTSVIAHDMYSMIDKYTKDLPLQQPGPRTMSGEVVLLTGSTGALGTYLLQQLLLDERIQRVYAINRISTNHALLARQSEAFSDRGVDVKLLESPKLRLIETDVGAPNLGLSTELSNEICGCLTTTIHNAWRLDFNLSLSAFEPNVRSSRALVDLALQARGVTPTQFIFTSSVGTLTHWSESRPVPEELLPDPAIATGTGYSESKWVVERIILAAAQQRGLRATIWRVGQLAGSTTNGAWNTTDWLPLLVKSGEKLGVLPELRGVLSWLPTDKAAQSILDAMHSRVKDPVGAAEYLHLVHPHPVSSEVVMQSIASHQSCELVPFSEWVRKLEQAAEDHTAVHNNPAIKLLEFFRGVEASEASQIQHRDSGESGERYKAREAIGLADLETTKAEEKSQTLRELKPLGEADVQKWLHYWKNKGLLV</sequence>
<keyword evidence="6" id="KW-1185">Reference proteome</keyword>
<evidence type="ECO:0000256" key="2">
    <source>
        <dbReference type="ARBA" id="ARBA00022553"/>
    </source>
</evidence>
<keyword evidence="1" id="KW-0596">Phosphopantetheine</keyword>
<dbReference type="OrthoDB" id="429813at2759"/>
<evidence type="ECO:0000313" key="6">
    <source>
        <dbReference type="Proteomes" id="UP000030653"/>
    </source>
</evidence>
<organism evidence="5 6">
    <name type="scientific">Dacryopinax primogenitus (strain DJM 731)</name>
    <name type="common">Brown rot fungus</name>
    <dbReference type="NCBI Taxonomy" id="1858805"/>
    <lineage>
        <taxon>Eukaryota</taxon>
        <taxon>Fungi</taxon>
        <taxon>Dikarya</taxon>
        <taxon>Basidiomycota</taxon>
        <taxon>Agaricomycotina</taxon>
        <taxon>Dacrymycetes</taxon>
        <taxon>Dacrymycetales</taxon>
        <taxon>Dacrymycetaceae</taxon>
        <taxon>Dacryopinax</taxon>
    </lineage>
</organism>
<dbReference type="SUPFAM" id="SSF47336">
    <property type="entry name" value="ACP-like"/>
    <property type="match status" value="1"/>
</dbReference>
<dbReference type="Pfam" id="PF23562">
    <property type="entry name" value="AMP-binding_C_3"/>
    <property type="match status" value="1"/>
</dbReference>
<dbReference type="AlphaFoldDB" id="M5FUJ2"/>
<dbReference type="GeneID" id="63684446"/>
<evidence type="ECO:0000313" key="5">
    <source>
        <dbReference type="EMBL" id="EJT96916.1"/>
    </source>
</evidence>
<dbReference type="STRING" id="1858805.M5FUJ2"/>
<dbReference type="SUPFAM" id="SSF51735">
    <property type="entry name" value="NAD(P)-binding Rossmann-fold domains"/>
    <property type="match status" value="1"/>
</dbReference>
<protein>
    <submittedName>
        <fullName evidence="5">Acetyl-CoA synthetase-like protein</fullName>
    </submittedName>
</protein>
<dbReference type="Pfam" id="PF07993">
    <property type="entry name" value="NAD_binding_4"/>
    <property type="match status" value="1"/>
</dbReference>
<dbReference type="Gene3D" id="3.40.50.720">
    <property type="entry name" value="NAD(P)-binding Rossmann-like Domain"/>
    <property type="match status" value="1"/>
</dbReference>
<name>M5FUJ2_DACPD</name>
<dbReference type="PANTHER" id="PTHR43439">
    <property type="entry name" value="PHENYLACETATE-COENZYME A LIGASE"/>
    <property type="match status" value="1"/>
</dbReference>
<evidence type="ECO:0000259" key="3">
    <source>
        <dbReference type="Pfam" id="PF00501"/>
    </source>
</evidence>
<dbReference type="InterPro" id="IPR036291">
    <property type="entry name" value="NAD(P)-bd_dom_sf"/>
</dbReference>
<reference evidence="5 6" key="1">
    <citation type="journal article" date="2012" name="Science">
        <title>The Paleozoic origin of enzymatic lignin decomposition reconstructed from 31 fungal genomes.</title>
        <authorList>
            <person name="Floudas D."/>
            <person name="Binder M."/>
            <person name="Riley R."/>
            <person name="Barry K."/>
            <person name="Blanchette R.A."/>
            <person name="Henrissat B."/>
            <person name="Martinez A.T."/>
            <person name="Otillar R."/>
            <person name="Spatafora J.W."/>
            <person name="Yadav J.S."/>
            <person name="Aerts A."/>
            <person name="Benoit I."/>
            <person name="Boyd A."/>
            <person name="Carlson A."/>
            <person name="Copeland A."/>
            <person name="Coutinho P.M."/>
            <person name="de Vries R.P."/>
            <person name="Ferreira P."/>
            <person name="Findley K."/>
            <person name="Foster B."/>
            <person name="Gaskell J."/>
            <person name="Glotzer D."/>
            <person name="Gorecki P."/>
            <person name="Heitman J."/>
            <person name="Hesse C."/>
            <person name="Hori C."/>
            <person name="Igarashi K."/>
            <person name="Jurgens J.A."/>
            <person name="Kallen N."/>
            <person name="Kersten P."/>
            <person name="Kohler A."/>
            <person name="Kuees U."/>
            <person name="Kumar T.K.A."/>
            <person name="Kuo A."/>
            <person name="LaButti K."/>
            <person name="Larrondo L.F."/>
            <person name="Lindquist E."/>
            <person name="Ling A."/>
            <person name="Lombard V."/>
            <person name="Lucas S."/>
            <person name="Lundell T."/>
            <person name="Martin R."/>
            <person name="McLaughlin D.J."/>
            <person name="Morgenstern I."/>
            <person name="Morin E."/>
            <person name="Murat C."/>
            <person name="Nagy L.G."/>
            <person name="Nolan M."/>
            <person name="Ohm R.A."/>
            <person name="Patyshakuliyeva A."/>
            <person name="Rokas A."/>
            <person name="Ruiz-Duenas F.J."/>
            <person name="Sabat G."/>
            <person name="Salamov A."/>
            <person name="Samejima M."/>
            <person name="Schmutz J."/>
            <person name="Slot J.C."/>
            <person name="St John F."/>
            <person name="Stenlid J."/>
            <person name="Sun H."/>
            <person name="Sun S."/>
            <person name="Syed K."/>
            <person name="Tsang A."/>
            <person name="Wiebenga A."/>
            <person name="Young D."/>
            <person name="Pisabarro A."/>
            <person name="Eastwood D.C."/>
            <person name="Martin F."/>
            <person name="Cullen D."/>
            <person name="Grigoriev I.V."/>
            <person name="Hibbett D.S."/>
        </authorList>
    </citation>
    <scope>NUCLEOTIDE SEQUENCE [LARGE SCALE GENOMIC DNA]</scope>
    <source>
        <strain evidence="5 6">DJM-731 SS1</strain>
    </source>
</reference>
<keyword evidence="2" id="KW-0597">Phosphoprotein</keyword>
<dbReference type="InterPro" id="IPR013120">
    <property type="entry name" value="FAR_NAD-bd"/>
</dbReference>
<dbReference type="InterPro" id="IPR051414">
    <property type="entry name" value="Adenylate-forming_Reductase"/>
</dbReference>
<dbReference type="Gene3D" id="1.10.1200.10">
    <property type="entry name" value="ACP-like"/>
    <property type="match status" value="1"/>
</dbReference>
<dbReference type="InterPro" id="IPR042099">
    <property type="entry name" value="ANL_N_sf"/>
</dbReference>
<evidence type="ECO:0000259" key="4">
    <source>
        <dbReference type="Pfam" id="PF07993"/>
    </source>
</evidence>
<dbReference type="OMA" id="WVTENIC"/>
<dbReference type="Gene3D" id="3.40.50.12780">
    <property type="entry name" value="N-terminal domain of ligase-like"/>
    <property type="match status" value="1"/>
</dbReference>
<dbReference type="PANTHER" id="PTHR43439:SF2">
    <property type="entry name" value="ENZYME, PUTATIVE (JCVI)-RELATED"/>
    <property type="match status" value="1"/>
</dbReference>
<dbReference type="Pfam" id="PF00501">
    <property type="entry name" value="AMP-binding"/>
    <property type="match status" value="1"/>
</dbReference>
<feature type="domain" description="Thioester reductase (TE)" evidence="4">
    <location>
        <begin position="723"/>
        <end position="963"/>
    </location>
</feature>
<feature type="domain" description="AMP-dependent synthetase/ligase" evidence="3">
    <location>
        <begin position="45"/>
        <end position="385"/>
    </location>
</feature>
<accession>M5FUJ2</accession>
<gene>
    <name evidence="5" type="ORF">DACRYDRAFT_112255</name>
</gene>
<dbReference type="RefSeq" id="XP_040623814.1">
    <property type="nucleotide sequence ID" value="XM_040769384.1"/>
</dbReference>
<dbReference type="EMBL" id="JH795879">
    <property type="protein sequence ID" value="EJT96916.1"/>
    <property type="molecule type" value="Genomic_DNA"/>
</dbReference>
<dbReference type="HOGENOM" id="CLU_002220_1_0_1"/>